<dbReference type="EMBL" id="MWML01000607">
    <property type="protein sequence ID" value="TCG02945.1"/>
    <property type="molecule type" value="Genomic_DNA"/>
</dbReference>
<gene>
    <name evidence="1" type="ORF">BZM27_52110</name>
</gene>
<dbReference type="Proteomes" id="UP000294200">
    <property type="component" value="Unassembled WGS sequence"/>
</dbReference>
<reference evidence="1 2" key="1">
    <citation type="submission" date="2017-02" db="EMBL/GenBank/DDBJ databases">
        <title>Paraburkholderia sophoroidis sp. nov. and Paraburkholderia steynii sp. nov. rhizobial symbionts of the fynbos legume Hypocalyptus sophoroides.</title>
        <authorList>
            <person name="Steenkamp E.T."/>
            <person name="Beukes C.W."/>
            <person name="Van Zyl E."/>
            <person name="Avontuur J."/>
            <person name="Chan W.Y."/>
            <person name="Hassen A."/>
            <person name="Palmer M."/>
            <person name="Mthombeni L."/>
            <person name="Phalane F."/>
            <person name="Sereme K."/>
            <person name="Venter S.N."/>
        </authorList>
    </citation>
    <scope>NUCLEOTIDE SEQUENCE [LARGE SCALE GENOMIC DNA]</scope>
    <source>
        <strain evidence="1 2">HC1.1ba</strain>
    </source>
</reference>
<accession>A0A4R0X3N1</accession>
<dbReference type="AlphaFoldDB" id="A0A4R0X3N1"/>
<protein>
    <submittedName>
        <fullName evidence="1">Uncharacterized protein</fullName>
    </submittedName>
</protein>
<evidence type="ECO:0000313" key="2">
    <source>
        <dbReference type="Proteomes" id="UP000294200"/>
    </source>
</evidence>
<comment type="caution">
    <text evidence="1">The sequence shown here is derived from an EMBL/GenBank/DDBJ whole genome shotgun (WGS) entry which is preliminary data.</text>
</comment>
<name>A0A4R0X3N1_9BURK</name>
<organism evidence="1 2">
    <name type="scientific">Paraburkholderia steynii</name>
    <dbReference type="NCBI Taxonomy" id="1245441"/>
    <lineage>
        <taxon>Bacteria</taxon>
        <taxon>Pseudomonadati</taxon>
        <taxon>Pseudomonadota</taxon>
        <taxon>Betaproteobacteria</taxon>
        <taxon>Burkholderiales</taxon>
        <taxon>Burkholderiaceae</taxon>
        <taxon>Paraburkholderia</taxon>
    </lineage>
</organism>
<proteinExistence type="predicted"/>
<sequence length="89" mass="9683">MKAAKIVDFPVVQIGERFDELAFVVGQIWLSEGGPKITGDACLSRVRRLSALGATVLHGVDKLLHSLEQGASHLECHELGMVRISEIMT</sequence>
<keyword evidence="2" id="KW-1185">Reference proteome</keyword>
<evidence type="ECO:0000313" key="1">
    <source>
        <dbReference type="EMBL" id="TCG02945.1"/>
    </source>
</evidence>